<dbReference type="SFLD" id="SFLDG01129">
    <property type="entry name" value="C1.5:_HAD__Beta-PGM__Phosphata"/>
    <property type="match status" value="1"/>
</dbReference>
<dbReference type="Gene3D" id="3.40.50.1000">
    <property type="entry name" value="HAD superfamily/HAD-like"/>
    <property type="match status" value="1"/>
</dbReference>
<evidence type="ECO:0000256" key="1">
    <source>
        <dbReference type="SAM" id="MobiDB-lite"/>
    </source>
</evidence>
<keyword evidence="3" id="KW-1185">Reference proteome</keyword>
<dbReference type="InterPro" id="IPR036412">
    <property type="entry name" value="HAD-like_sf"/>
</dbReference>
<dbReference type="SFLD" id="SFLDS00003">
    <property type="entry name" value="Haloacid_Dehalogenase"/>
    <property type="match status" value="1"/>
</dbReference>
<dbReference type="InterPro" id="IPR023214">
    <property type="entry name" value="HAD_sf"/>
</dbReference>
<proteinExistence type="predicted"/>
<dbReference type="GO" id="GO:0016787">
    <property type="term" value="F:hydrolase activity"/>
    <property type="evidence" value="ECO:0007669"/>
    <property type="project" value="InterPro"/>
</dbReference>
<evidence type="ECO:0000313" key="2">
    <source>
        <dbReference type="EMBL" id="SMG59756.1"/>
    </source>
</evidence>
<dbReference type="RefSeq" id="WP_085488976.1">
    <property type="nucleotide sequence ID" value="NZ_FXAT01000014.1"/>
</dbReference>
<dbReference type="SUPFAM" id="SSF56784">
    <property type="entry name" value="HAD-like"/>
    <property type="match status" value="1"/>
</dbReference>
<dbReference type="NCBIfam" id="TIGR01509">
    <property type="entry name" value="HAD-SF-IA-v3"/>
    <property type="match status" value="1"/>
</dbReference>
<feature type="region of interest" description="Disordered" evidence="1">
    <location>
        <begin position="255"/>
        <end position="274"/>
    </location>
</feature>
<dbReference type="InterPro" id="IPR006439">
    <property type="entry name" value="HAD-SF_hydro_IA"/>
</dbReference>
<dbReference type="SFLD" id="SFLDG01135">
    <property type="entry name" value="C1.5.6:_HAD__Beta-PGM__Phospha"/>
    <property type="match status" value="1"/>
</dbReference>
<feature type="compositionally biased region" description="Basic and acidic residues" evidence="1">
    <location>
        <begin position="255"/>
        <end position="267"/>
    </location>
</feature>
<protein>
    <submittedName>
        <fullName evidence="2">Haloacid dehalogenase superfamily, subfamily IA, variant 3 with third motif having DD or ED</fullName>
    </submittedName>
</protein>
<dbReference type="SFLD" id="SFLDF00035">
    <property type="entry name" value="phosphoglycolate_phosphatase"/>
    <property type="match status" value="1"/>
</dbReference>
<dbReference type="InterPro" id="IPR023198">
    <property type="entry name" value="PGP-like_dom2"/>
</dbReference>
<dbReference type="STRING" id="1515439.SAMN06265784_11428"/>
<dbReference type="Pfam" id="PF00702">
    <property type="entry name" value="Hydrolase"/>
    <property type="match status" value="1"/>
</dbReference>
<dbReference type="EMBL" id="FXAT01000014">
    <property type="protein sequence ID" value="SMG59756.1"/>
    <property type="molecule type" value="Genomic_DNA"/>
</dbReference>
<dbReference type="AlphaFoldDB" id="A0A1X7M0Q8"/>
<dbReference type="Proteomes" id="UP000193228">
    <property type="component" value="Unassembled WGS sequence"/>
</dbReference>
<accession>A0A1X7M0Q8</accession>
<name>A0A1X7M0Q8_9BURK</name>
<gene>
    <name evidence="2" type="ORF">SAMN06265784_11428</name>
</gene>
<organism evidence="2 3">
    <name type="scientific">Paraburkholderia susongensis</name>
    <dbReference type="NCBI Taxonomy" id="1515439"/>
    <lineage>
        <taxon>Bacteria</taxon>
        <taxon>Pseudomonadati</taxon>
        <taxon>Pseudomonadota</taxon>
        <taxon>Betaproteobacteria</taxon>
        <taxon>Burkholderiales</taxon>
        <taxon>Burkholderiaceae</taxon>
        <taxon>Paraburkholderia</taxon>
    </lineage>
</organism>
<dbReference type="PANTHER" id="PTHR42896:SF2">
    <property type="entry name" value="CBBY-LIKE PROTEIN"/>
    <property type="match status" value="1"/>
</dbReference>
<dbReference type="PANTHER" id="PTHR42896">
    <property type="entry name" value="XYLULOSE-1,5-BISPHOSPHATE (XUBP) PHOSPHATASE"/>
    <property type="match status" value="1"/>
</dbReference>
<evidence type="ECO:0000313" key="3">
    <source>
        <dbReference type="Proteomes" id="UP000193228"/>
    </source>
</evidence>
<dbReference type="InterPro" id="IPR044999">
    <property type="entry name" value="CbbY-like"/>
</dbReference>
<dbReference type="OrthoDB" id="5293434at2"/>
<reference evidence="3" key="1">
    <citation type="submission" date="2017-04" db="EMBL/GenBank/DDBJ databases">
        <authorList>
            <person name="Varghese N."/>
            <person name="Submissions S."/>
        </authorList>
    </citation>
    <scope>NUCLEOTIDE SEQUENCE [LARGE SCALE GENOMIC DNA]</scope>
    <source>
        <strain evidence="3">LMG 29540</strain>
    </source>
</reference>
<sequence length="274" mass="29616">MQALIFDVDGTLADTETAHLHAFNAAFAEAKLDWFWDEALYTRLLKVAGGKERLLHYWRTVDTEEAAGAQATQAAEALHARKTFHYTERVRRGGLPLRPGIARLMNEAAAAGMRIAIATTTTPANLDALLQVHFGAAWRTRFAAIGDAGTTPTKKPAPDVYHHVLEQLGLEAAACLAFEDSGNGLLAARAAGIAAIVTPSTYTSEDCFDGALAVLPHLGDPQTPLAGPVRGEHHCWVDLATLRRWHGDAVRHAERAARVQPNTDHRANPGASWQ</sequence>
<dbReference type="Gene3D" id="1.10.150.240">
    <property type="entry name" value="Putative phosphatase, domain 2"/>
    <property type="match status" value="1"/>
</dbReference>